<comment type="caution">
    <text evidence="8">The sequence shown here is derived from an EMBL/GenBank/DDBJ whole genome shotgun (WGS) entry which is preliminary data.</text>
</comment>
<dbReference type="InterPro" id="IPR002758">
    <property type="entry name" value="Cation_antiport_E"/>
</dbReference>
<protein>
    <submittedName>
        <fullName evidence="8">Na+/H+ antiporter subunit E</fullName>
    </submittedName>
</protein>
<feature type="transmembrane region" description="Helical" evidence="7">
    <location>
        <begin position="6"/>
        <end position="28"/>
    </location>
</feature>
<dbReference type="GO" id="GO:0008324">
    <property type="term" value="F:monoatomic cation transmembrane transporter activity"/>
    <property type="evidence" value="ECO:0007669"/>
    <property type="project" value="InterPro"/>
</dbReference>
<feature type="transmembrane region" description="Helical" evidence="7">
    <location>
        <begin position="35"/>
        <end position="53"/>
    </location>
</feature>
<evidence type="ECO:0000256" key="4">
    <source>
        <dbReference type="ARBA" id="ARBA00022692"/>
    </source>
</evidence>
<dbReference type="GO" id="GO:0005886">
    <property type="term" value="C:plasma membrane"/>
    <property type="evidence" value="ECO:0007669"/>
    <property type="project" value="UniProtKB-SubCell"/>
</dbReference>
<organism evidence="8 9">
    <name type="scientific">Palleronia sediminis</name>
    <dbReference type="NCBI Taxonomy" id="2547833"/>
    <lineage>
        <taxon>Bacteria</taxon>
        <taxon>Pseudomonadati</taxon>
        <taxon>Pseudomonadota</taxon>
        <taxon>Alphaproteobacteria</taxon>
        <taxon>Rhodobacterales</taxon>
        <taxon>Roseobacteraceae</taxon>
        <taxon>Palleronia</taxon>
    </lineage>
</organism>
<name>A0A4R6AIK1_9RHOB</name>
<keyword evidence="6 7" id="KW-0472">Membrane</keyword>
<feature type="transmembrane region" description="Helical" evidence="7">
    <location>
        <begin position="65"/>
        <end position="88"/>
    </location>
</feature>
<evidence type="ECO:0000313" key="9">
    <source>
        <dbReference type="Proteomes" id="UP000295701"/>
    </source>
</evidence>
<sequence>MQRGLLHLIFPHPALTVVLLLTWCLLTASVSLGNLFLGLLLGILVPIVTAAYWPDRPMMRSPLRFIAYVFIVLWDILLANFEVAWIVLFRSNRSMQSNWIVIPLEIRHPEAVAVLAGTITLTPGTVSADLSQSGRYLLVHALDAPAPEQTAREIKHRYERRLKEIFE</sequence>
<dbReference type="Pfam" id="PF01899">
    <property type="entry name" value="MNHE"/>
    <property type="match status" value="1"/>
</dbReference>
<evidence type="ECO:0000313" key="8">
    <source>
        <dbReference type="EMBL" id="TDL81203.1"/>
    </source>
</evidence>
<gene>
    <name evidence="8" type="ORF">E2L08_07285</name>
</gene>
<evidence type="ECO:0000256" key="1">
    <source>
        <dbReference type="ARBA" id="ARBA00004651"/>
    </source>
</evidence>
<keyword evidence="3" id="KW-1003">Cell membrane</keyword>
<dbReference type="PIRSF" id="PIRSF019239">
    <property type="entry name" value="MrpE"/>
    <property type="match status" value="1"/>
</dbReference>
<evidence type="ECO:0000256" key="6">
    <source>
        <dbReference type="ARBA" id="ARBA00023136"/>
    </source>
</evidence>
<reference evidence="8 9" key="1">
    <citation type="submission" date="2019-03" db="EMBL/GenBank/DDBJ databases">
        <title>Primorskyibacter sp. SS33 isolated from sediments.</title>
        <authorList>
            <person name="Xunke S."/>
        </authorList>
    </citation>
    <scope>NUCLEOTIDE SEQUENCE [LARGE SCALE GENOMIC DNA]</scope>
    <source>
        <strain evidence="8 9">SS33</strain>
    </source>
</reference>
<dbReference type="NCBIfam" id="NF006518">
    <property type="entry name" value="PRK08965.1-2"/>
    <property type="match status" value="1"/>
</dbReference>
<dbReference type="PANTHER" id="PTHR34584">
    <property type="entry name" value="NA(+)/H(+) ANTIPORTER SUBUNIT E1"/>
    <property type="match status" value="1"/>
</dbReference>
<keyword evidence="9" id="KW-1185">Reference proteome</keyword>
<dbReference type="RefSeq" id="WP_133396480.1">
    <property type="nucleotide sequence ID" value="NZ_SNAA01000006.1"/>
</dbReference>
<proteinExistence type="inferred from homology"/>
<dbReference type="EMBL" id="SNAA01000006">
    <property type="protein sequence ID" value="TDL81203.1"/>
    <property type="molecule type" value="Genomic_DNA"/>
</dbReference>
<comment type="subcellular location">
    <subcellularLocation>
        <location evidence="1">Cell membrane</location>
        <topology evidence="1">Multi-pass membrane protein</topology>
    </subcellularLocation>
</comment>
<dbReference type="Proteomes" id="UP000295701">
    <property type="component" value="Unassembled WGS sequence"/>
</dbReference>
<dbReference type="PANTHER" id="PTHR34584:SF1">
    <property type="entry name" value="NA(+)_H(+) ANTIPORTER SUBUNIT E1"/>
    <property type="match status" value="1"/>
</dbReference>
<evidence type="ECO:0000256" key="5">
    <source>
        <dbReference type="ARBA" id="ARBA00022989"/>
    </source>
</evidence>
<comment type="similarity">
    <text evidence="2">Belongs to the CPA3 antiporters (TC 2.A.63) subunit E family.</text>
</comment>
<keyword evidence="5 7" id="KW-1133">Transmembrane helix</keyword>
<accession>A0A4R6AIK1</accession>
<evidence type="ECO:0000256" key="2">
    <source>
        <dbReference type="ARBA" id="ARBA00006228"/>
    </source>
</evidence>
<evidence type="ECO:0000256" key="7">
    <source>
        <dbReference type="SAM" id="Phobius"/>
    </source>
</evidence>
<dbReference type="AlphaFoldDB" id="A0A4R6AIK1"/>
<evidence type="ECO:0000256" key="3">
    <source>
        <dbReference type="ARBA" id="ARBA00022475"/>
    </source>
</evidence>
<dbReference type="OrthoDB" id="9807187at2"/>
<keyword evidence="4 7" id="KW-0812">Transmembrane</keyword>